<evidence type="ECO:0000313" key="2">
    <source>
        <dbReference type="Proteomes" id="UP000002630"/>
    </source>
</evidence>
<dbReference type="EMBL" id="FN649744">
    <property type="protein sequence ID" value="CBN78101.1"/>
    <property type="molecule type" value="Genomic_DNA"/>
</dbReference>
<dbReference type="Proteomes" id="UP000002630">
    <property type="component" value="Linkage Group LG19"/>
</dbReference>
<gene>
    <name evidence="1" type="ORF">Esi_0095_0059</name>
</gene>
<name>D8LU59_ECTSI</name>
<protein>
    <submittedName>
        <fullName evidence="1">Uncharacterized protein</fullName>
    </submittedName>
</protein>
<reference evidence="1 2" key="1">
    <citation type="journal article" date="2010" name="Nature">
        <title>The Ectocarpus genome and the independent evolution of multicellularity in brown algae.</title>
        <authorList>
            <person name="Cock J.M."/>
            <person name="Sterck L."/>
            <person name="Rouze P."/>
            <person name="Scornet D."/>
            <person name="Allen A.E."/>
            <person name="Amoutzias G."/>
            <person name="Anthouard V."/>
            <person name="Artiguenave F."/>
            <person name="Aury J.M."/>
            <person name="Badger J.H."/>
            <person name="Beszteri B."/>
            <person name="Billiau K."/>
            <person name="Bonnet E."/>
            <person name="Bothwell J.H."/>
            <person name="Bowler C."/>
            <person name="Boyen C."/>
            <person name="Brownlee C."/>
            <person name="Carrano C.J."/>
            <person name="Charrier B."/>
            <person name="Cho G.Y."/>
            <person name="Coelho S.M."/>
            <person name="Collen J."/>
            <person name="Corre E."/>
            <person name="Da Silva C."/>
            <person name="Delage L."/>
            <person name="Delaroque N."/>
            <person name="Dittami S.M."/>
            <person name="Doulbeau S."/>
            <person name="Elias M."/>
            <person name="Farnham G."/>
            <person name="Gachon C.M."/>
            <person name="Gschloessl B."/>
            <person name="Heesch S."/>
            <person name="Jabbari K."/>
            <person name="Jubin C."/>
            <person name="Kawai H."/>
            <person name="Kimura K."/>
            <person name="Kloareg B."/>
            <person name="Kupper F.C."/>
            <person name="Lang D."/>
            <person name="Le Bail A."/>
            <person name="Leblanc C."/>
            <person name="Lerouge P."/>
            <person name="Lohr M."/>
            <person name="Lopez P.J."/>
            <person name="Martens C."/>
            <person name="Maumus F."/>
            <person name="Michel G."/>
            <person name="Miranda-Saavedra D."/>
            <person name="Morales J."/>
            <person name="Moreau H."/>
            <person name="Motomura T."/>
            <person name="Nagasato C."/>
            <person name="Napoli C.A."/>
            <person name="Nelson D.R."/>
            <person name="Nyvall-Collen P."/>
            <person name="Peters A.F."/>
            <person name="Pommier C."/>
            <person name="Potin P."/>
            <person name="Poulain J."/>
            <person name="Quesneville H."/>
            <person name="Read B."/>
            <person name="Rensing S.A."/>
            <person name="Ritter A."/>
            <person name="Rousvoal S."/>
            <person name="Samanta M."/>
            <person name="Samson G."/>
            <person name="Schroeder D.C."/>
            <person name="Segurens B."/>
            <person name="Strittmatter M."/>
            <person name="Tonon T."/>
            <person name="Tregear J.W."/>
            <person name="Valentin K."/>
            <person name="von Dassow P."/>
            <person name="Yamagishi T."/>
            <person name="Van de Peer Y."/>
            <person name="Wincker P."/>
        </authorList>
    </citation>
    <scope>NUCLEOTIDE SEQUENCE [LARGE SCALE GENOMIC DNA]</scope>
    <source>
        <strain evidence="2">Ec32 / CCAP1310/4</strain>
    </source>
</reference>
<sequence length="81" mass="8744">MRGSPWKAPTDGRGKGLGSIVTRVIREKWSSGEADVVVLRLVSGLRDGEASAALRAVVDYHMTQERADIANAGACIRKEIH</sequence>
<dbReference type="InParanoid" id="D8LU59"/>
<proteinExistence type="predicted"/>
<organism evidence="1 2">
    <name type="scientific">Ectocarpus siliculosus</name>
    <name type="common">Brown alga</name>
    <name type="synonym">Conferva siliculosa</name>
    <dbReference type="NCBI Taxonomy" id="2880"/>
    <lineage>
        <taxon>Eukaryota</taxon>
        <taxon>Sar</taxon>
        <taxon>Stramenopiles</taxon>
        <taxon>Ochrophyta</taxon>
        <taxon>PX clade</taxon>
        <taxon>Phaeophyceae</taxon>
        <taxon>Ectocarpales</taxon>
        <taxon>Ectocarpaceae</taxon>
        <taxon>Ectocarpus</taxon>
    </lineage>
</organism>
<dbReference type="AlphaFoldDB" id="D8LU59"/>
<keyword evidence="2" id="KW-1185">Reference proteome</keyword>
<accession>D8LU59</accession>
<dbReference type="EMBL" id="FN649191">
    <property type="protein sequence ID" value="CBN78101.1"/>
    <property type="molecule type" value="Genomic_DNA"/>
</dbReference>
<evidence type="ECO:0000313" key="1">
    <source>
        <dbReference type="EMBL" id="CBN78101.1"/>
    </source>
</evidence>